<protein>
    <recommendedName>
        <fullName evidence="2">DUF6589 domain-containing protein</fullName>
    </recommendedName>
</protein>
<proteinExistence type="predicted"/>
<dbReference type="Pfam" id="PF20231">
    <property type="entry name" value="DUF6589"/>
    <property type="match status" value="1"/>
</dbReference>
<evidence type="ECO:0000313" key="3">
    <source>
        <dbReference type="EMBL" id="OCH94912.1"/>
    </source>
</evidence>
<dbReference type="InterPro" id="IPR046496">
    <property type="entry name" value="DUF6589"/>
</dbReference>
<evidence type="ECO:0000313" key="4">
    <source>
        <dbReference type="Proteomes" id="UP000250043"/>
    </source>
</evidence>
<gene>
    <name evidence="3" type="ORF">OBBRIDRAFT_800946</name>
</gene>
<feature type="domain" description="DUF6589" evidence="2">
    <location>
        <begin position="284"/>
        <end position="352"/>
    </location>
</feature>
<evidence type="ECO:0000256" key="1">
    <source>
        <dbReference type="SAM" id="MobiDB-lite"/>
    </source>
</evidence>
<organism evidence="3 4">
    <name type="scientific">Obba rivulosa</name>
    <dbReference type="NCBI Taxonomy" id="1052685"/>
    <lineage>
        <taxon>Eukaryota</taxon>
        <taxon>Fungi</taxon>
        <taxon>Dikarya</taxon>
        <taxon>Basidiomycota</taxon>
        <taxon>Agaricomycotina</taxon>
        <taxon>Agaricomycetes</taxon>
        <taxon>Polyporales</taxon>
        <taxon>Gelatoporiaceae</taxon>
        <taxon>Obba</taxon>
    </lineage>
</organism>
<reference evidence="3 4" key="1">
    <citation type="submission" date="2016-07" db="EMBL/GenBank/DDBJ databases">
        <title>Draft genome of the white-rot fungus Obba rivulosa 3A-2.</title>
        <authorList>
            <consortium name="DOE Joint Genome Institute"/>
            <person name="Miettinen O."/>
            <person name="Riley R."/>
            <person name="Acob R."/>
            <person name="Barry K."/>
            <person name="Cullen D."/>
            <person name="De Vries R."/>
            <person name="Hainaut M."/>
            <person name="Hatakka A."/>
            <person name="Henrissat B."/>
            <person name="Hilden K."/>
            <person name="Kuo R."/>
            <person name="Labutti K."/>
            <person name="Lipzen A."/>
            <person name="Makela M.R."/>
            <person name="Sandor L."/>
            <person name="Spatafora J.W."/>
            <person name="Grigoriev I.V."/>
            <person name="Hibbett D.S."/>
        </authorList>
    </citation>
    <scope>NUCLEOTIDE SEQUENCE [LARGE SCALE GENOMIC DNA]</scope>
    <source>
        <strain evidence="3 4">3A-2</strain>
    </source>
</reference>
<dbReference type="AlphaFoldDB" id="A0A8E2J765"/>
<evidence type="ECO:0000259" key="2">
    <source>
        <dbReference type="Pfam" id="PF20231"/>
    </source>
</evidence>
<feature type="compositionally biased region" description="Polar residues" evidence="1">
    <location>
        <begin position="176"/>
        <end position="189"/>
    </location>
</feature>
<dbReference type="Proteomes" id="UP000250043">
    <property type="component" value="Unassembled WGS sequence"/>
</dbReference>
<feature type="region of interest" description="Disordered" evidence="1">
    <location>
        <begin position="213"/>
        <end position="269"/>
    </location>
</feature>
<sequence>MNLWSPKLLHRHLEAVVQVTASTSPPPLASDGVQFSSPIVSSKKEKLAIIWRKAQCKRAKTIAQRKGTNLAVRQAATLESAHFNEEARLAAEHQREDALRGALNSLTGHNTVQQWAVKYIGRLGILQSLQMDINKEFVLQFSLDKLYGRLSNRQVLSMLAHLRICSSYPTLARTGSLHTSEDGQGTEESTQAEDVGATGENARANMIELQSAKVAPTAGPKIGTSKYGQDAEESTQAEDVGTTEENVVPTASAGPEISADGDASNSKSDKDMLGVGTSSNADVITSTPCTSQKILLHKTEVFPLPAMNIDKSKTTGNAKVMKAIFSELGNNMTVPDFLEMVRLVFGDQLSIA</sequence>
<dbReference type="OrthoDB" id="2801612at2759"/>
<keyword evidence="4" id="KW-1185">Reference proteome</keyword>
<accession>A0A8E2J765</accession>
<dbReference type="EMBL" id="KV722340">
    <property type="protein sequence ID" value="OCH94912.1"/>
    <property type="molecule type" value="Genomic_DNA"/>
</dbReference>
<name>A0A8E2J765_9APHY</name>
<feature type="region of interest" description="Disordered" evidence="1">
    <location>
        <begin position="175"/>
        <end position="196"/>
    </location>
</feature>